<keyword evidence="6" id="KW-1185">Reference proteome</keyword>
<organism evidence="5 6">
    <name type="scientific">Cyclotella atomus</name>
    <dbReference type="NCBI Taxonomy" id="382360"/>
    <lineage>
        <taxon>Eukaryota</taxon>
        <taxon>Sar</taxon>
        <taxon>Stramenopiles</taxon>
        <taxon>Ochrophyta</taxon>
        <taxon>Bacillariophyta</taxon>
        <taxon>Coscinodiscophyceae</taxon>
        <taxon>Thalassiosirophycidae</taxon>
        <taxon>Stephanodiscales</taxon>
        <taxon>Stephanodiscaceae</taxon>
        <taxon>Cyclotella</taxon>
    </lineage>
</organism>
<feature type="compositionally biased region" description="Low complexity" evidence="1">
    <location>
        <begin position="307"/>
        <end position="325"/>
    </location>
</feature>
<dbReference type="PANTHER" id="PTHR33683:SF46">
    <property type="entry name" value="SUSHI DOMAIN-CONTAINING PROTEIN"/>
    <property type="match status" value="1"/>
</dbReference>
<comment type="caution">
    <text evidence="5">The sequence shown here is derived from an EMBL/GenBank/DDBJ whole genome shotgun (WGS) entry which is preliminary data.</text>
</comment>
<accession>A0ABD3PWV5</accession>
<feature type="region of interest" description="Disordered" evidence="1">
    <location>
        <begin position="460"/>
        <end position="500"/>
    </location>
</feature>
<feature type="chain" id="PRO_5044798056" description="NADP-dependent oxidoreductase domain-containing protein" evidence="3">
    <location>
        <begin position="28"/>
        <end position="1112"/>
    </location>
</feature>
<name>A0ABD3PWV5_9STRA</name>
<keyword evidence="2" id="KW-1133">Transmembrane helix</keyword>
<reference evidence="5 6" key="1">
    <citation type="submission" date="2024-10" db="EMBL/GenBank/DDBJ databases">
        <title>Updated reference genomes for cyclostephanoid diatoms.</title>
        <authorList>
            <person name="Roberts W.R."/>
            <person name="Alverson A.J."/>
        </authorList>
    </citation>
    <scope>NUCLEOTIDE SEQUENCE [LARGE SCALE GENOMIC DNA]</scope>
    <source>
        <strain evidence="5 6">AJA010-31</strain>
    </source>
</reference>
<keyword evidence="2" id="KW-0472">Membrane</keyword>
<dbReference type="EMBL" id="JALLPJ020000422">
    <property type="protein sequence ID" value="KAL3792638.1"/>
    <property type="molecule type" value="Genomic_DNA"/>
</dbReference>
<feature type="domain" description="NADP-dependent oxidoreductase" evidence="4">
    <location>
        <begin position="863"/>
        <end position="1058"/>
    </location>
</feature>
<evidence type="ECO:0000256" key="2">
    <source>
        <dbReference type="SAM" id="Phobius"/>
    </source>
</evidence>
<feature type="compositionally biased region" description="Low complexity" evidence="1">
    <location>
        <begin position="486"/>
        <end position="497"/>
    </location>
</feature>
<feature type="transmembrane region" description="Helical" evidence="2">
    <location>
        <begin position="507"/>
        <end position="530"/>
    </location>
</feature>
<keyword evidence="2" id="KW-0812">Transmembrane</keyword>
<sequence length="1112" mass="122610">MVRIAFPTSVLIGFVWLASKRCAPTEARSILLSDAAAASRELQEDSTGCSTRIATSVTGELAASYGILFTIESSITDNIGPILASLGFHVETNFITGSFFNYEVYTLNDDGYYADPERTDNMFDELSFDYRGLMDQWSIISSGQVDKTALRVDEETFLDRPDYYEIPFDQFTNTPIPPNAGRKSFYITLTTASGLMSIDPGNSDLNTPSVLIDTPVNSPRILVGEGATSYPFPANQPYMYATRSFLGKILFEAECTPSPSISAVPSSAPTLVPSYSPSSSPSAMPSLYPSNAPSVRPSVQPSPIPSMMPSISLSDTPSSSPTITPEEVRSGLLLTLNLPGCSKSMSPGETDSLAETVQYNAVADAEENGITNINVEVVATATDCERRRLSDENQSTLQRRLPSDSSAVEFSLIITGNFRSDDGTSSGGTTSNLDLGKIAEDSINADQDRFIRDLEARAPEGSSLTEVQSLEVQATDAPEEGEPFTRRPTQQTTPAPAVDHSKGKQGFYIAAIMIMGIIVFLASFLFFRLASRYELRKRKLHVERMKKQRDPNHRRSSLAKWAATRRLSLERLGSSRIHPASERYPTSKKSHSRLENDRSDRTGETSIISESHRSGNAHINPCFNISDVDISLNSHDNNLMHQEMPSGYTEGSLRHIEQLFRNETFSGEKDVIQIKKSAESSFWQATPQSSSESSSLPAIHGIERETGSLPPRAYQTIASERGDESNICLIGVKIRPPANPNQGDDIWTEGVKNCQKMIDSGFNSFSVGNSYGGVLPIEAKQIDKTRVTKQYLEAAKKLQDQYTATTLQRHAYESNFYSKLRQNTPSSVLRSCQFAVDMEIPSILHVSDPILDKNKPAPSVSYGNGWAVRKSISDALLRIKTDCLDSVILEYKSNSAYHLDVLNTLCEMKLEGIIKLVSTKKFPPSLLQSALGCGFDIYANEGDCSLLNTRSYLQSDMRLVDKVECKQIVSAPLAGGLLTTPFRTKEDIRQLTSIDKQQFAAVYTNLGCDSAEKWSRYRKVIDTVDDIAFKHRVAFESVALRWLLQVNPNNMISVGSKLGMDLAEENGGLPFTRQSQLRQVFGFSLEEEDMHRLSKVADVNQQTQAKSSIETK</sequence>
<feature type="region of interest" description="Disordered" evidence="1">
    <location>
        <begin position="261"/>
        <end position="325"/>
    </location>
</feature>
<proteinExistence type="predicted"/>
<evidence type="ECO:0000313" key="6">
    <source>
        <dbReference type="Proteomes" id="UP001530400"/>
    </source>
</evidence>
<gene>
    <name evidence="5" type="ORF">ACHAWO_011823</name>
</gene>
<dbReference type="Gene3D" id="3.20.20.100">
    <property type="entry name" value="NADP-dependent oxidoreductase domain"/>
    <property type="match status" value="1"/>
</dbReference>
<dbReference type="SUPFAM" id="SSF51430">
    <property type="entry name" value="NAD(P)-linked oxidoreductase"/>
    <property type="match status" value="1"/>
</dbReference>
<feature type="region of interest" description="Disordered" evidence="1">
    <location>
        <begin position="572"/>
        <end position="613"/>
    </location>
</feature>
<dbReference type="PANTHER" id="PTHR33683">
    <property type="entry name" value="1, PUTATIVE-RELATED"/>
    <property type="match status" value="1"/>
</dbReference>
<dbReference type="Proteomes" id="UP001530400">
    <property type="component" value="Unassembled WGS sequence"/>
</dbReference>
<evidence type="ECO:0000259" key="4">
    <source>
        <dbReference type="Pfam" id="PF00248"/>
    </source>
</evidence>
<evidence type="ECO:0000256" key="3">
    <source>
        <dbReference type="SAM" id="SignalP"/>
    </source>
</evidence>
<dbReference type="InterPro" id="IPR036812">
    <property type="entry name" value="NAD(P)_OxRdtase_dom_sf"/>
</dbReference>
<feature type="compositionally biased region" description="Polar residues" evidence="1">
    <location>
        <begin position="462"/>
        <end position="472"/>
    </location>
</feature>
<dbReference type="Pfam" id="PF00248">
    <property type="entry name" value="Aldo_ket_red"/>
    <property type="match status" value="1"/>
</dbReference>
<feature type="compositionally biased region" description="Low complexity" evidence="1">
    <location>
        <begin position="261"/>
        <end position="290"/>
    </location>
</feature>
<evidence type="ECO:0000313" key="5">
    <source>
        <dbReference type="EMBL" id="KAL3792638.1"/>
    </source>
</evidence>
<protein>
    <recommendedName>
        <fullName evidence="4">NADP-dependent oxidoreductase domain-containing protein</fullName>
    </recommendedName>
</protein>
<feature type="signal peptide" evidence="3">
    <location>
        <begin position="1"/>
        <end position="27"/>
    </location>
</feature>
<feature type="compositionally biased region" description="Basic and acidic residues" evidence="1">
    <location>
        <begin position="592"/>
        <end position="603"/>
    </location>
</feature>
<evidence type="ECO:0000256" key="1">
    <source>
        <dbReference type="SAM" id="MobiDB-lite"/>
    </source>
</evidence>
<keyword evidence="3" id="KW-0732">Signal</keyword>
<dbReference type="InterPro" id="IPR023210">
    <property type="entry name" value="NADP_OxRdtase_dom"/>
</dbReference>
<dbReference type="AlphaFoldDB" id="A0ABD3PWV5"/>